<dbReference type="Pfam" id="PF00144">
    <property type="entry name" value="Beta-lactamase"/>
    <property type="match status" value="1"/>
</dbReference>
<dbReference type="InterPro" id="IPR050491">
    <property type="entry name" value="AmpC-like"/>
</dbReference>
<evidence type="ECO:0000256" key="2">
    <source>
        <dbReference type="SAM" id="SignalP"/>
    </source>
</evidence>
<keyword evidence="2" id="KW-0732">Signal</keyword>
<dbReference type="PATRIC" id="fig|558151.6.peg.2199"/>
<dbReference type="Proteomes" id="UP000036261">
    <property type="component" value="Unassembled WGS sequence"/>
</dbReference>
<feature type="domain" description="Beta-lactamase-related" evidence="3">
    <location>
        <begin position="36"/>
        <end position="355"/>
    </location>
</feature>
<dbReference type="Gene3D" id="1.25.40.10">
    <property type="entry name" value="Tetratricopeptide repeat domain"/>
    <property type="match status" value="1"/>
</dbReference>
<dbReference type="PANTHER" id="PTHR46825">
    <property type="entry name" value="D-ALANYL-D-ALANINE-CARBOXYPEPTIDASE/ENDOPEPTIDASE AMPH"/>
    <property type="match status" value="1"/>
</dbReference>
<feature type="signal peptide" evidence="2">
    <location>
        <begin position="1"/>
        <end position="20"/>
    </location>
</feature>
<organism evidence="4 5">
    <name type="scientific">Chryseobacterium angstadtii</name>
    <dbReference type="NCBI Taxonomy" id="558151"/>
    <lineage>
        <taxon>Bacteria</taxon>
        <taxon>Pseudomonadati</taxon>
        <taxon>Bacteroidota</taxon>
        <taxon>Flavobacteriia</taxon>
        <taxon>Flavobacteriales</taxon>
        <taxon>Weeksellaceae</taxon>
        <taxon>Chryseobacterium group</taxon>
        <taxon>Chryseobacterium</taxon>
    </lineage>
</organism>
<dbReference type="SUPFAM" id="SSF56601">
    <property type="entry name" value="beta-lactamase/transpeptidase-like"/>
    <property type="match status" value="1"/>
</dbReference>
<dbReference type="SUPFAM" id="SSF48452">
    <property type="entry name" value="TPR-like"/>
    <property type="match status" value="1"/>
</dbReference>
<dbReference type="EMBL" id="LFND01000003">
    <property type="protein sequence ID" value="KMQ64652.1"/>
    <property type="molecule type" value="Genomic_DNA"/>
</dbReference>
<dbReference type="RefSeq" id="WP_048506582.1">
    <property type="nucleotide sequence ID" value="NZ_LFND01000003.1"/>
</dbReference>
<evidence type="ECO:0000256" key="1">
    <source>
        <dbReference type="PROSITE-ProRule" id="PRU00339"/>
    </source>
</evidence>
<dbReference type="PROSITE" id="PS50005">
    <property type="entry name" value="TPR"/>
    <property type="match status" value="1"/>
</dbReference>
<dbReference type="AlphaFoldDB" id="A0A0J7IEV3"/>
<dbReference type="SMART" id="SM00028">
    <property type="entry name" value="TPR"/>
    <property type="match status" value="2"/>
</dbReference>
<keyword evidence="1" id="KW-0802">TPR repeat</keyword>
<gene>
    <name evidence="4" type="ORF">ACM46_10410</name>
</gene>
<dbReference type="InterPro" id="IPR001466">
    <property type="entry name" value="Beta-lactam-related"/>
</dbReference>
<sequence length="498" mass="56293">MKNGFFLLLLTGLFTNTLFAQELNNFFTTLSHKNLFNGSVAISKSGKTILSNNYGFSNLEKKEKITDLSQFPIASVTKTFTSTAILQLQQRGKLNINEPVQKYLPDFPYPNITIKQLLNNTSGIAQEYNLFDAIIKEQPEKIISNQDIIPTFIRFKTSLSFPSGSKWEYNNLNFCLAALIIEKVSGISYANYLEQNIFKPAKMKNSFVPLDKKIKSSNQVELYTYPHLYSTELVNTKAVKETFLIVEKSNFYGNGGIVSTALDLQKYQKALFNDQILGKKELEEALTATKLNNGKTVSYTIEGKEMSYGLGWAMYTDESEGKIVLHDGNITGLTSILLYNITKNQSVILLSSSGNLPVYPISNAVLNLINDKPYTIPAQNLSRIYGSLVENENKEKANQLIQEYLKNPSSYEASERDFNRLGYQFLRLQKCDHALQIFDSASLIFPKSWNVFDSYGEALHQCGKKEEAIKIYQKSVELNPENKNGKQVLLKIEKEIGK</sequence>
<feature type="repeat" description="TPR" evidence="1">
    <location>
        <begin position="449"/>
        <end position="482"/>
    </location>
</feature>
<dbReference type="PANTHER" id="PTHR46825:SF9">
    <property type="entry name" value="BETA-LACTAMASE-RELATED DOMAIN-CONTAINING PROTEIN"/>
    <property type="match status" value="1"/>
</dbReference>
<evidence type="ECO:0000313" key="5">
    <source>
        <dbReference type="Proteomes" id="UP000036261"/>
    </source>
</evidence>
<reference evidence="4 5" key="1">
    <citation type="journal article" date="2013" name="Int. J. Syst. Evol. Microbiol.">
        <title>Chryseobacterium angstadtii sp. nov., isolated from a newt tank.</title>
        <authorList>
            <person name="Kirk K.E."/>
            <person name="Hoffman J.A."/>
            <person name="Smith K.A."/>
            <person name="Strahan B.L."/>
            <person name="Failor K.C."/>
            <person name="Krebs J.E."/>
            <person name="Gale A.N."/>
            <person name="Do T.D."/>
            <person name="Sontag T.C."/>
            <person name="Batties A.M."/>
            <person name="Mistiszyn K."/>
            <person name="Newman J.D."/>
        </authorList>
    </citation>
    <scope>NUCLEOTIDE SEQUENCE [LARGE SCALE GENOMIC DNA]</scope>
    <source>
        <strain evidence="4 5">KM</strain>
    </source>
</reference>
<dbReference type="Gene3D" id="3.40.710.10">
    <property type="entry name" value="DD-peptidase/beta-lactamase superfamily"/>
    <property type="match status" value="1"/>
</dbReference>
<dbReference type="STRING" id="558151.ACM46_10410"/>
<evidence type="ECO:0000313" key="4">
    <source>
        <dbReference type="EMBL" id="KMQ64652.1"/>
    </source>
</evidence>
<evidence type="ECO:0000259" key="3">
    <source>
        <dbReference type="Pfam" id="PF00144"/>
    </source>
</evidence>
<dbReference type="OrthoDB" id="9793489at2"/>
<name>A0A0J7IEV3_9FLAO</name>
<keyword evidence="5" id="KW-1185">Reference proteome</keyword>
<proteinExistence type="predicted"/>
<dbReference type="InterPro" id="IPR011990">
    <property type="entry name" value="TPR-like_helical_dom_sf"/>
</dbReference>
<feature type="chain" id="PRO_5005288283" description="Beta-lactamase-related domain-containing protein" evidence="2">
    <location>
        <begin position="21"/>
        <end position="498"/>
    </location>
</feature>
<accession>A0A0J7IEV3</accession>
<dbReference type="InterPro" id="IPR019734">
    <property type="entry name" value="TPR_rpt"/>
</dbReference>
<protein>
    <recommendedName>
        <fullName evidence="3">Beta-lactamase-related domain-containing protein</fullName>
    </recommendedName>
</protein>
<dbReference type="InterPro" id="IPR012338">
    <property type="entry name" value="Beta-lactam/transpept-like"/>
</dbReference>
<comment type="caution">
    <text evidence="4">The sequence shown here is derived from an EMBL/GenBank/DDBJ whole genome shotgun (WGS) entry which is preliminary data.</text>
</comment>